<accession>G3B0K9</accession>
<evidence type="ECO:0000259" key="1">
    <source>
        <dbReference type="PROSITE" id="PS50181"/>
    </source>
</evidence>
<dbReference type="GeneID" id="18249738"/>
<name>G3B0K9_CANTC</name>
<dbReference type="PROSITE" id="PS50181">
    <property type="entry name" value="FBOX"/>
    <property type="match status" value="1"/>
</dbReference>
<dbReference type="InterPro" id="IPR001810">
    <property type="entry name" value="F-box_dom"/>
</dbReference>
<dbReference type="eggNOG" id="ENOG502R8TB">
    <property type="taxonomic scope" value="Eukaryota"/>
</dbReference>
<dbReference type="EMBL" id="GL996514">
    <property type="protein sequence ID" value="EGV65418.1"/>
    <property type="molecule type" value="Genomic_DNA"/>
</dbReference>
<keyword evidence="3" id="KW-1185">Reference proteome</keyword>
<evidence type="ECO:0000313" key="3">
    <source>
        <dbReference type="Proteomes" id="UP000000707"/>
    </source>
</evidence>
<dbReference type="Proteomes" id="UP000000707">
    <property type="component" value="Unassembled WGS sequence"/>
</dbReference>
<dbReference type="Gene3D" id="3.80.10.10">
    <property type="entry name" value="Ribonuclease Inhibitor"/>
    <property type="match status" value="1"/>
</dbReference>
<evidence type="ECO:0000313" key="2">
    <source>
        <dbReference type="EMBL" id="EGV65418.1"/>
    </source>
</evidence>
<dbReference type="OrthoDB" id="4024240at2759"/>
<dbReference type="InterPro" id="IPR036047">
    <property type="entry name" value="F-box-like_dom_sf"/>
</dbReference>
<proteinExistence type="predicted"/>
<dbReference type="InterPro" id="IPR032675">
    <property type="entry name" value="LRR_dom_sf"/>
</dbReference>
<sequence>MYQFNSPIGYSKKPLVYDGRKKEGVGSGDGDAVVWNPAKNVSLDKLPVEILSMIIHYLDQFDSLKLMMTNRIMYALVKPKLYENIIIDSNYSEFNKEFRSYKFQHQHQMTNTTIKLTATFIKSSYNFKRFLSAYDGTAVRRLQCISFPDSVTVLDGDVNDLIVRLFEKLRGLHELVWVPANFKMDFLRHLDLNSNTVISLVVNIRFNRQNLQVLSRFRHLVNFQLGPYTSTDNLRQLVQFVDMSKLRILKLWKSDTQSNICDPSAARLLDYPHGHELEDVNILSTKQFKCLTKLCLKEMFVCEGDFASFASSVSTSGLTKLEFKRITEYKTGHADSFLLRLSRELQSITELMLDYRESHKDNIPEFLRNINHLHKLDLVVRNNDTKTFDAKQYSRSLQVHADTLAHLSLEIYHEKSLGFQPVAVDLQKVDLSHATKLESLRINSTDEIDSVRLVAQLPRLRYLNLFGMKAGGSPNLGLGMIHPTVFDEWFKVQHVALIYLENNGSLEYVKINSCLFECRDGEVVPREGIDNWFNEVVRVAAIDYD</sequence>
<dbReference type="RefSeq" id="XP_006685104.1">
    <property type="nucleotide sequence ID" value="XM_006685041.1"/>
</dbReference>
<dbReference type="HOGENOM" id="CLU_027971_0_0_1"/>
<organism evidence="3">
    <name type="scientific">Candida tenuis (strain ATCC 10573 / BCRC 21748 / CBS 615 / JCM 9827 / NBRC 10315 / NRRL Y-1498 / VKM Y-70)</name>
    <name type="common">Yeast</name>
    <name type="synonym">Yamadazyma tenuis</name>
    <dbReference type="NCBI Taxonomy" id="590646"/>
    <lineage>
        <taxon>Eukaryota</taxon>
        <taxon>Fungi</taxon>
        <taxon>Dikarya</taxon>
        <taxon>Ascomycota</taxon>
        <taxon>Saccharomycotina</taxon>
        <taxon>Pichiomycetes</taxon>
        <taxon>Debaryomycetaceae</taxon>
        <taxon>Yamadazyma</taxon>
    </lineage>
</organism>
<reference evidence="2 3" key="1">
    <citation type="journal article" date="2011" name="Proc. Natl. Acad. Sci. U.S.A.">
        <title>Comparative genomics of xylose-fermenting fungi for enhanced biofuel production.</title>
        <authorList>
            <person name="Wohlbach D.J."/>
            <person name="Kuo A."/>
            <person name="Sato T.K."/>
            <person name="Potts K.M."/>
            <person name="Salamov A.A."/>
            <person name="LaButti K.M."/>
            <person name="Sun H."/>
            <person name="Clum A."/>
            <person name="Pangilinan J.L."/>
            <person name="Lindquist E.A."/>
            <person name="Lucas S."/>
            <person name="Lapidus A."/>
            <person name="Jin M."/>
            <person name="Gunawan C."/>
            <person name="Balan V."/>
            <person name="Dale B.E."/>
            <person name="Jeffries T.W."/>
            <person name="Zinkel R."/>
            <person name="Barry K.W."/>
            <person name="Grigoriev I.V."/>
            <person name="Gasch A.P."/>
        </authorList>
    </citation>
    <scope>NUCLEOTIDE SEQUENCE [LARGE SCALE GENOMIC DNA]</scope>
    <source>
        <strain evidence="3">ATCC 10573 / BCRC 21748 / CBS 615 / JCM 9827 / NBRC 10315 / NRRL Y-1498 / VKM Y-70</strain>
    </source>
</reference>
<dbReference type="SUPFAM" id="SSF81383">
    <property type="entry name" value="F-box domain"/>
    <property type="match status" value="1"/>
</dbReference>
<gene>
    <name evidence="2" type="ORF">CANTEDRAFT_133724</name>
</gene>
<dbReference type="SUPFAM" id="SSF52047">
    <property type="entry name" value="RNI-like"/>
    <property type="match status" value="1"/>
</dbReference>
<dbReference type="KEGG" id="cten:18249738"/>
<dbReference type="AlphaFoldDB" id="G3B0K9"/>
<feature type="domain" description="F-box" evidence="1">
    <location>
        <begin position="40"/>
        <end position="85"/>
    </location>
</feature>
<protein>
    <recommendedName>
        <fullName evidence="1">F-box domain-containing protein</fullName>
    </recommendedName>
</protein>